<evidence type="ECO:0000313" key="2">
    <source>
        <dbReference type="EMBL" id="CAG8772289.1"/>
    </source>
</evidence>
<reference evidence="2 3" key="1">
    <citation type="submission" date="2021-06" db="EMBL/GenBank/DDBJ databases">
        <authorList>
            <person name="Kallberg Y."/>
            <person name="Tangrot J."/>
            <person name="Rosling A."/>
        </authorList>
    </citation>
    <scope>NUCLEOTIDE SEQUENCE [LARGE SCALE GENOMIC DNA]</scope>
    <source>
        <strain evidence="2 3">120-4 pot B 10/14</strain>
    </source>
</reference>
<dbReference type="InterPro" id="IPR031052">
    <property type="entry name" value="FHY3/FAR1"/>
</dbReference>
<feature type="compositionally biased region" description="Acidic residues" evidence="1">
    <location>
        <begin position="27"/>
        <end position="37"/>
    </location>
</feature>
<dbReference type="Pfam" id="PF08731">
    <property type="entry name" value="AFT"/>
    <property type="match status" value="1"/>
</dbReference>
<proteinExistence type="predicted"/>
<dbReference type="CDD" id="cd22744">
    <property type="entry name" value="OTU"/>
    <property type="match status" value="1"/>
</dbReference>
<keyword evidence="3" id="KW-1185">Reference proteome</keyword>
<name>A0ABN7VJ67_GIGMA</name>
<evidence type="ECO:0000313" key="3">
    <source>
        <dbReference type="Proteomes" id="UP000789901"/>
    </source>
</evidence>
<sequence length="644" mass="73744">FSKASELLFSKSEVYNKVKDDESRAESDDEANSDETADEIKSNNEMTSEEDEEKNETKTMKNCIIKSKCNILNTIKLKKTRREIAQHFGFAVTTKSSDDHHFHLKCKRGSQPRNCSNLTADTRQRKRMSKRCGCPYLLKAVLRNCKWKVIEIIDEHNHSMAKDERVFHKHWQLTRETRHTVVSRSKAKDENGAPTVSKKDISNIGLRINSSEETASMEALIVEMDERAYTVHQVVLIDATYKANVYMLPFINIIGISNLGVNKLQTFGIAGASLIFLDIFPFVFVTDNDAALIGALRKIFPKKNLRKYFDDDSFDEIIKIIECFINLRDYNELNFAISDYHKLATSNSNTDEVIKYLESKLMHFGAITTQHAEVTLASEETSLKYENESIGIDPLLAQNDKDHLRPLLGRVSQFALNKIKCELLNATMYEACLCELHVTYNLPCRHLLPIKDEQQKSSLLDKLDDILAIPEVKLSDIKVPERKKKVNHGTNQIKSTITSQKKKSKNVETKLTKCTSFSQSILALHIEDKEQNLRLNYRIPPEDIDQVYNPLSDGNCGFRALAIAIRGNKENWDLIKLVMNGQLNKRMEVYRDWLGYDINLLKRILESRYLSCQPSLWFLSPDCAQLAANTFSVPIAIFEESDDH</sequence>
<comment type="caution">
    <text evidence="2">The sequence shown here is derived from an EMBL/GenBank/DDBJ whole genome shotgun (WGS) entry which is preliminary data.</text>
</comment>
<feature type="non-terminal residue" evidence="2">
    <location>
        <position position="1"/>
    </location>
</feature>
<gene>
    <name evidence="2" type="ORF">GMARGA_LOCUS18665</name>
</gene>
<evidence type="ECO:0000256" key="1">
    <source>
        <dbReference type="SAM" id="MobiDB-lite"/>
    </source>
</evidence>
<feature type="non-terminal residue" evidence="2">
    <location>
        <position position="644"/>
    </location>
</feature>
<feature type="region of interest" description="Disordered" evidence="1">
    <location>
        <begin position="18"/>
        <end position="58"/>
    </location>
</feature>
<dbReference type="PANTHER" id="PTHR31669">
    <property type="entry name" value="PROTEIN FAR1-RELATED SEQUENCE 10-RELATED"/>
    <property type="match status" value="1"/>
</dbReference>
<accession>A0ABN7VJ67</accession>
<dbReference type="PANTHER" id="PTHR31669:SF251">
    <property type="entry name" value="PROTEIN FAR1-RELATED SEQUENCE"/>
    <property type="match status" value="1"/>
</dbReference>
<dbReference type="EMBL" id="CAJVQB010015057">
    <property type="protein sequence ID" value="CAG8772289.1"/>
    <property type="molecule type" value="Genomic_DNA"/>
</dbReference>
<dbReference type="InterPro" id="IPR014842">
    <property type="entry name" value="AFT"/>
</dbReference>
<dbReference type="Proteomes" id="UP000789901">
    <property type="component" value="Unassembled WGS sequence"/>
</dbReference>
<protein>
    <submittedName>
        <fullName evidence="2">10808_t:CDS:1</fullName>
    </submittedName>
</protein>
<organism evidence="2 3">
    <name type="scientific">Gigaspora margarita</name>
    <dbReference type="NCBI Taxonomy" id="4874"/>
    <lineage>
        <taxon>Eukaryota</taxon>
        <taxon>Fungi</taxon>
        <taxon>Fungi incertae sedis</taxon>
        <taxon>Mucoromycota</taxon>
        <taxon>Glomeromycotina</taxon>
        <taxon>Glomeromycetes</taxon>
        <taxon>Diversisporales</taxon>
        <taxon>Gigasporaceae</taxon>
        <taxon>Gigaspora</taxon>
    </lineage>
</organism>